<evidence type="ECO:0000313" key="4">
    <source>
        <dbReference type="Proteomes" id="UP000828390"/>
    </source>
</evidence>
<evidence type="ECO:0000256" key="2">
    <source>
        <dbReference type="SAM" id="SignalP"/>
    </source>
</evidence>
<feature type="chain" id="PRO_5038876452" evidence="2">
    <location>
        <begin position="26"/>
        <end position="72"/>
    </location>
</feature>
<name>A0A9D4MY11_DREPO</name>
<reference evidence="3" key="2">
    <citation type="submission" date="2020-11" db="EMBL/GenBank/DDBJ databases">
        <authorList>
            <person name="McCartney M.A."/>
            <person name="Auch B."/>
            <person name="Kono T."/>
            <person name="Mallez S."/>
            <person name="Becker A."/>
            <person name="Gohl D.M."/>
            <person name="Silverstein K.A.T."/>
            <person name="Koren S."/>
            <person name="Bechman K.B."/>
            <person name="Herman A."/>
            <person name="Abrahante J.E."/>
            <person name="Garbe J."/>
        </authorList>
    </citation>
    <scope>NUCLEOTIDE SEQUENCE</scope>
    <source>
        <strain evidence="3">Duluth1</strain>
        <tissue evidence="3">Whole animal</tissue>
    </source>
</reference>
<reference evidence="3" key="1">
    <citation type="journal article" date="2019" name="bioRxiv">
        <title>The Genome of the Zebra Mussel, Dreissena polymorpha: A Resource for Invasive Species Research.</title>
        <authorList>
            <person name="McCartney M.A."/>
            <person name="Auch B."/>
            <person name="Kono T."/>
            <person name="Mallez S."/>
            <person name="Zhang Y."/>
            <person name="Obille A."/>
            <person name="Becker A."/>
            <person name="Abrahante J.E."/>
            <person name="Garbe J."/>
            <person name="Badalamenti J.P."/>
            <person name="Herman A."/>
            <person name="Mangelson H."/>
            <person name="Liachko I."/>
            <person name="Sullivan S."/>
            <person name="Sone E.D."/>
            <person name="Koren S."/>
            <person name="Silverstein K.A.T."/>
            <person name="Beckman K.B."/>
            <person name="Gohl D.M."/>
        </authorList>
    </citation>
    <scope>NUCLEOTIDE SEQUENCE</scope>
    <source>
        <strain evidence="3">Duluth1</strain>
        <tissue evidence="3">Whole animal</tissue>
    </source>
</reference>
<comment type="caution">
    <text evidence="3">The sequence shown here is derived from an EMBL/GenBank/DDBJ whole genome shotgun (WGS) entry which is preliminary data.</text>
</comment>
<proteinExistence type="predicted"/>
<organism evidence="3 4">
    <name type="scientific">Dreissena polymorpha</name>
    <name type="common">Zebra mussel</name>
    <name type="synonym">Mytilus polymorpha</name>
    <dbReference type="NCBI Taxonomy" id="45954"/>
    <lineage>
        <taxon>Eukaryota</taxon>
        <taxon>Metazoa</taxon>
        <taxon>Spiralia</taxon>
        <taxon>Lophotrochozoa</taxon>
        <taxon>Mollusca</taxon>
        <taxon>Bivalvia</taxon>
        <taxon>Autobranchia</taxon>
        <taxon>Heteroconchia</taxon>
        <taxon>Euheterodonta</taxon>
        <taxon>Imparidentia</taxon>
        <taxon>Neoheterodontei</taxon>
        <taxon>Myida</taxon>
        <taxon>Dreissenoidea</taxon>
        <taxon>Dreissenidae</taxon>
        <taxon>Dreissena</taxon>
    </lineage>
</organism>
<keyword evidence="4" id="KW-1185">Reference proteome</keyword>
<dbReference type="AlphaFoldDB" id="A0A9D4MY11"/>
<accession>A0A9D4MY11</accession>
<feature type="signal peptide" evidence="2">
    <location>
        <begin position="1"/>
        <end position="25"/>
    </location>
</feature>
<dbReference type="Proteomes" id="UP000828390">
    <property type="component" value="Unassembled WGS sequence"/>
</dbReference>
<evidence type="ECO:0000256" key="1">
    <source>
        <dbReference type="SAM" id="MobiDB-lite"/>
    </source>
</evidence>
<sequence length="72" mass="7603">MHTKQLMCLLVVAAVLLASAPVANATYRYGGSSDSSDSDDYNGGWGRPAGWRRGLGRKWGGNGGYGGTYYGK</sequence>
<protein>
    <submittedName>
        <fullName evidence="3">Uncharacterized protein</fullName>
    </submittedName>
</protein>
<feature type="compositionally biased region" description="Gly residues" evidence="1">
    <location>
        <begin position="57"/>
        <end position="72"/>
    </location>
</feature>
<dbReference type="EMBL" id="JAIWYP010000001">
    <property type="protein sequence ID" value="KAH3884051.1"/>
    <property type="molecule type" value="Genomic_DNA"/>
</dbReference>
<gene>
    <name evidence="3" type="ORF">DPMN_008022</name>
</gene>
<feature type="region of interest" description="Disordered" evidence="1">
    <location>
        <begin position="53"/>
        <end position="72"/>
    </location>
</feature>
<evidence type="ECO:0000313" key="3">
    <source>
        <dbReference type="EMBL" id="KAH3884051.1"/>
    </source>
</evidence>
<keyword evidence="2" id="KW-0732">Signal</keyword>